<evidence type="ECO:0000256" key="3">
    <source>
        <dbReference type="ARBA" id="ARBA00022801"/>
    </source>
</evidence>
<dbReference type="Proteomes" id="UP000051254">
    <property type="component" value="Unassembled WGS sequence"/>
</dbReference>
<protein>
    <recommendedName>
        <fullName evidence="2">protein-tyrosine-phosphatase</fullName>
        <ecNumber evidence="2">3.1.3.48</ecNumber>
    </recommendedName>
</protein>
<feature type="active site" evidence="5">
    <location>
        <position position="11"/>
    </location>
</feature>
<feature type="domain" description="Phosphotyrosine protein phosphatase I" evidence="6">
    <location>
        <begin position="2"/>
        <end position="148"/>
    </location>
</feature>
<feature type="active site" description="Nucleophile" evidence="5">
    <location>
        <position position="5"/>
    </location>
</feature>
<evidence type="ECO:0000259" key="6">
    <source>
        <dbReference type="SMART" id="SM00226"/>
    </source>
</evidence>
<dbReference type="SMART" id="SM00226">
    <property type="entry name" value="LMWPc"/>
    <property type="match status" value="1"/>
</dbReference>
<dbReference type="PRINTS" id="PR00719">
    <property type="entry name" value="LMWPTPASE"/>
</dbReference>
<keyword evidence="4" id="KW-0904">Protein phosphatase</keyword>
<evidence type="ECO:0000256" key="2">
    <source>
        <dbReference type="ARBA" id="ARBA00013064"/>
    </source>
</evidence>
<dbReference type="PANTHER" id="PTHR11717:SF7">
    <property type="entry name" value="LOW MOLECULAR WEIGHT PHOSPHOTYROSINE PROTEIN PHOSPHATASE"/>
    <property type="match status" value="1"/>
</dbReference>
<dbReference type="InterPro" id="IPR023485">
    <property type="entry name" value="Ptyr_pPase"/>
</dbReference>
<dbReference type="Gene3D" id="3.40.50.2300">
    <property type="match status" value="1"/>
</dbReference>
<dbReference type="OrthoDB" id="9784339at2"/>
<accession>A0A0R0BRD4</accession>
<keyword evidence="8" id="KW-1185">Reference proteome</keyword>
<evidence type="ECO:0000313" key="7">
    <source>
        <dbReference type="EMBL" id="KRG59869.1"/>
    </source>
</evidence>
<evidence type="ECO:0000313" key="8">
    <source>
        <dbReference type="Proteomes" id="UP000051254"/>
    </source>
</evidence>
<dbReference type="AlphaFoldDB" id="A0A0R0BRD4"/>
<dbReference type="EC" id="3.1.3.48" evidence="2"/>
<gene>
    <name evidence="7" type="ORF">ABB25_03830</name>
</gene>
<dbReference type="InterPro" id="IPR050438">
    <property type="entry name" value="LMW_PTPase"/>
</dbReference>
<sequence>MLVVCLGNICRSPLGEGALRAALRAAGQQDHVHVDSAGTAGWHSGKPPDPRAQACALRHAVDIGQQRARQLQVEDFFRFDWLLCADRDNLAAARAMAPPGLENRAVLWLEWAGLGQGMQLPDPYYGSDADFEQVWDLASAAARATCRRVAR</sequence>
<evidence type="ECO:0000256" key="4">
    <source>
        <dbReference type="ARBA" id="ARBA00022912"/>
    </source>
</evidence>
<feature type="active site" description="Proton donor" evidence="5">
    <location>
        <position position="122"/>
    </location>
</feature>
<evidence type="ECO:0000256" key="1">
    <source>
        <dbReference type="ARBA" id="ARBA00011063"/>
    </source>
</evidence>
<dbReference type="SUPFAM" id="SSF52788">
    <property type="entry name" value="Phosphotyrosine protein phosphatases I"/>
    <property type="match status" value="1"/>
</dbReference>
<dbReference type="GO" id="GO:0004725">
    <property type="term" value="F:protein tyrosine phosphatase activity"/>
    <property type="evidence" value="ECO:0007669"/>
    <property type="project" value="UniProtKB-EC"/>
</dbReference>
<dbReference type="STRING" id="266128.ABB25_03830"/>
<evidence type="ECO:0000256" key="5">
    <source>
        <dbReference type="PIRSR" id="PIRSR617867-1"/>
    </source>
</evidence>
<proteinExistence type="inferred from homology"/>
<dbReference type="Pfam" id="PF01451">
    <property type="entry name" value="LMWPc"/>
    <property type="match status" value="1"/>
</dbReference>
<dbReference type="EMBL" id="LDJH01000006">
    <property type="protein sequence ID" value="KRG59869.1"/>
    <property type="molecule type" value="Genomic_DNA"/>
</dbReference>
<dbReference type="InterPro" id="IPR017867">
    <property type="entry name" value="Tyr_phospatase_low_mol_wt"/>
</dbReference>
<dbReference type="InterPro" id="IPR036196">
    <property type="entry name" value="Ptyr_pPase_sf"/>
</dbReference>
<organism evidence="7 8">
    <name type="scientific">Stenotrophomonas koreensis</name>
    <dbReference type="NCBI Taxonomy" id="266128"/>
    <lineage>
        <taxon>Bacteria</taxon>
        <taxon>Pseudomonadati</taxon>
        <taxon>Pseudomonadota</taxon>
        <taxon>Gammaproteobacteria</taxon>
        <taxon>Lysobacterales</taxon>
        <taxon>Lysobacteraceae</taxon>
        <taxon>Stenotrophomonas</taxon>
    </lineage>
</organism>
<dbReference type="CDD" id="cd16343">
    <property type="entry name" value="LMWPTP"/>
    <property type="match status" value="1"/>
</dbReference>
<keyword evidence="3" id="KW-0378">Hydrolase</keyword>
<dbReference type="PANTHER" id="PTHR11717">
    <property type="entry name" value="LOW MOLECULAR WEIGHT PROTEIN TYROSINE PHOSPHATASE"/>
    <property type="match status" value="1"/>
</dbReference>
<comment type="caution">
    <text evidence="7">The sequence shown here is derived from an EMBL/GenBank/DDBJ whole genome shotgun (WGS) entry which is preliminary data.</text>
</comment>
<reference evidence="7 8" key="1">
    <citation type="submission" date="2015-05" db="EMBL/GenBank/DDBJ databases">
        <title>Genome sequencing and analysis of members of genus Stenotrophomonas.</title>
        <authorList>
            <person name="Patil P.P."/>
            <person name="Midha S."/>
            <person name="Patil P.B."/>
        </authorList>
    </citation>
    <scope>NUCLEOTIDE SEQUENCE [LARGE SCALE GENOMIC DNA]</scope>
    <source>
        <strain evidence="7 8">DSM 17805</strain>
    </source>
</reference>
<comment type="similarity">
    <text evidence="1">Belongs to the low molecular weight phosphotyrosine protein phosphatase family.</text>
</comment>
<dbReference type="PATRIC" id="fig|266128.3.peg.2425"/>
<name>A0A0R0BRD4_9GAMM</name>